<dbReference type="GO" id="GO:0043023">
    <property type="term" value="F:ribosomal large subunit binding"/>
    <property type="evidence" value="ECO:0007669"/>
    <property type="project" value="TreeGrafter"/>
</dbReference>
<evidence type="ECO:0000313" key="4">
    <source>
        <dbReference type="Proteomes" id="UP000069902"/>
    </source>
</evidence>
<dbReference type="GO" id="GO:0090071">
    <property type="term" value="P:negative regulation of ribosome biogenesis"/>
    <property type="evidence" value="ECO:0007669"/>
    <property type="project" value="UniProtKB-UniRule"/>
</dbReference>
<protein>
    <recommendedName>
        <fullName evidence="2">Ribosomal silencing factor RsfS</fullName>
    </recommendedName>
</protein>
<dbReference type="EMBL" id="LN879502">
    <property type="protein sequence ID" value="CUI16267.1"/>
    <property type="molecule type" value="Genomic_DNA"/>
</dbReference>
<proteinExistence type="inferred from homology"/>
<dbReference type="HAMAP" id="MF_01477">
    <property type="entry name" value="Iojap_RsfS"/>
    <property type="match status" value="1"/>
</dbReference>
<evidence type="ECO:0000313" key="3">
    <source>
        <dbReference type="EMBL" id="CUI16267.1"/>
    </source>
</evidence>
<comment type="subunit">
    <text evidence="2">Interacts with ribosomal protein uL14 (rplN).</text>
</comment>
<dbReference type="InParanoid" id="A0A0U5K2D7"/>
<dbReference type="PANTHER" id="PTHR21043">
    <property type="entry name" value="IOJAP SUPERFAMILY ORTHOLOG"/>
    <property type="match status" value="1"/>
</dbReference>
<keyword evidence="2" id="KW-0963">Cytoplasm</keyword>
<comment type="similarity">
    <text evidence="1 2">Belongs to the Iojap/RsfS family.</text>
</comment>
<evidence type="ECO:0000256" key="2">
    <source>
        <dbReference type="HAMAP-Rule" id="MF_01477"/>
    </source>
</evidence>
<dbReference type="STRING" id="389348.PNK_0640"/>
<dbReference type="FunCoup" id="A0A0U5K2D7">
    <property type="interactions" value="357"/>
</dbReference>
<organism evidence="3 4">
    <name type="scientific">Candidatus Protochlamydia naegleriophila</name>
    <dbReference type="NCBI Taxonomy" id="389348"/>
    <lineage>
        <taxon>Bacteria</taxon>
        <taxon>Pseudomonadati</taxon>
        <taxon>Chlamydiota</taxon>
        <taxon>Chlamydiia</taxon>
        <taxon>Parachlamydiales</taxon>
        <taxon>Parachlamydiaceae</taxon>
        <taxon>Candidatus Protochlamydia</taxon>
    </lineage>
</organism>
<reference evidence="4" key="1">
    <citation type="submission" date="2015-09" db="EMBL/GenBank/DDBJ databases">
        <authorList>
            <person name="Bertelli C."/>
        </authorList>
    </citation>
    <scope>NUCLEOTIDE SEQUENCE [LARGE SCALE GENOMIC DNA]</scope>
    <source>
        <strain evidence="4">KNic</strain>
    </source>
</reference>
<dbReference type="SUPFAM" id="SSF81301">
    <property type="entry name" value="Nucleotidyltransferase"/>
    <property type="match status" value="1"/>
</dbReference>
<dbReference type="PANTHER" id="PTHR21043:SF0">
    <property type="entry name" value="MITOCHONDRIAL ASSEMBLY OF RIBOSOMAL LARGE SUBUNIT PROTEIN 1"/>
    <property type="match status" value="1"/>
</dbReference>
<dbReference type="GO" id="GO:0005737">
    <property type="term" value="C:cytoplasm"/>
    <property type="evidence" value="ECO:0007669"/>
    <property type="project" value="UniProtKB-SubCell"/>
</dbReference>
<sequence>MMKNSDLKVLTEVAQAIYDKKGFNILVLDVREICTMTDYFIIAEGTVDRHVRAISQSIDDQLAKHGQHPYHIEGEQDGDWVVMDYTDFVVHLFIPDLREKYALEDLWKNGRIVDVQIDISRPEIKRGA</sequence>
<dbReference type="GO" id="GO:0042256">
    <property type="term" value="P:cytosolic ribosome assembly"/>
    <property type="evidence" value="ECO:0007669"/>
    <property type="project" value="UniProtKB-UniRule"/>
</dbReference>
<dbReference type="InterPro" id="IPR004394">
    <property type="entry name" value="Iojap/RsfS/C7orf30"/>
</dbReference>
<dbReference type="GO" id="GO:0017148">
    <property type="term" value="P:negative regulation of translation"/>
    <property type="evidence" value="ECO:0007669"/>
    <property type="project" value="UniProtKB-UniRule"/>
</dbReference>
<keyword evidence="4" id="KW-1185">Reference proteome</keyword>
<dbReference type="RefSeq" id="WP_231909280.1">
    <property type="nucleotide sequence ID" value="NZ_LN879502.1"/>
</dbReference>
<comment type="subcellular location">
    <subcellularLocation>
        <location evidence="2">Cytoplasm</location>
    </subcellularLocation>
</comment>
<name>A0A0U5K2D7_9BACT</name>
<dbReference type="NCBIfam" id="TIGR00090">
    <property type="entry name" value="rsfS_iojap_ybeB"/>
    <property type="match status" value="1"/>
</dbReference>
<keyword evidence="2" id="KW-0810">Translation regulation</keyword>
<evidence type="ECO:0000256" key="1">
    <source>
        <dbReference type="ARBA" id="ARBA00010574"/>
    </source>
</evidence>
<accession>A0A0U5K2D7</accession>
<gene>
    <name evidence="2" type="primary">rsfS</name>
    <name evidence="3" type="ORF">PNK_0640</name>
</gene>
<comment type="function">
    <text evidence="2">Functions as a ribosomal silencing factor. Interacts with ribosomal protein uL14 (rplN), blocking formation of intersubunit bridge B8. Prevents association of the 30S and 50S ribosomal subunits and the formation of functional ribosomes, thus repressing translation.</text>
</comment>
<dbReference type="AlphaFoldDB" id="A0A0U5K2D7"/>
<dbReference type="PATRIC" id="fig|389348.3.peg.701"/>
<dbReference type="KEGG" id="pnl:PNK_0640"/>
<keyword evidence="2" id="KW-0678">Repressor</keyword>
<dbReference type="InterPro" id="IPR043519">
    <property type="entry name" value="NT_sf"/>
</dbReference>
<dbReference type="Pfam" id="PF02410">
    <property type="entry name" value="RsfS"/>
    <property type="match status" value="1"/>
</dbReference>
<dbReference type="Gene3D" id="3.30.460.10">
    <property type="entry name" value="Beta Polymerase, domain 2"/>
    <property type="match status" value="1"/>
</dbReference>
<dbReference type="Proteomes" id="UP000069902">
    <property type="component" value="Chromosome cPNK"/>
</dbReference>